<dbReference type="eggNOG" id="COG4262">
    <property type="taxonomic scope" value="Bacteria"/>
</dbReference>
<evidence type="ECO:0000256" key="3">
    <source>
        <dbReference type="ARBA" id="ARBA00023115"/>
    </source>
</evidence>
<evidence type="ECO:0000256" key="5">
    <source>
        <dbReference type="SAM" id="Phobius"/>
    </source>
</evidence>
<evidence type="ECO:0000313" key="8">
    <source>
        <dbReference type="Proteomes" id="UP000044071"/>
    </source>
</evidence>
<gene>
    <name evidence="7" type="primary">speE</name>
    <name evidence="7" type="ORF">BN59_03160</name>
</gene>
<comment type="caution">
    <text evidence="4">Lacks conserved residue(s) required for the propagation of feature annotation.</text>
</comment>
<evidence type="ECO:0000256" key="1">
    <source>
        <dbReference type="ARBA" id="ARBA00007867"/>
    </source>
</evidence>
<feature type="domain" description="PABS" evidence="6">
    <location>
        <begin position="278"/>
        <end position="440"/>
    </location>
</feature>
<dbReference type="RefSeq" id="WP_044012027.1">
    <property type="nucleotide sequence ID" value="NZ_CCVW01000004.1"/>
</dbReference>
<dbReference type="Pfam" id="PF01564">
    <property type="entry name" value="Spermine_synth"/>
    <property type="match status" value="1"/>
</dbReference>
<dbReference type="InterPro" id="IPR029063">
    <property type="entry name" value="SAM-dependent_MTases_sf"/>
</dbReference>
<dbReference type="CDD" id="cd02440">
    <property type="entry name" value="AdoMet_MTases"/>
    <property type="match status" value="1"/>
</dbReference>
<name>A0A078L102_9GAMM</name>
<dbReference type="Proteomes" id="UP000044071">
    <property type="component" value="Unassembled WGS sequence"/>
</dbReference>
<feature type="transmembrane region" description="Helical" evidence="5">
    <location>
        <begin position="139"/>
        <end position="160"/>
    </location>
</feature>
<feature type="transmembrane region" description="Helical" evidence="5">
    <location>
        <begin position="100"/>
        <end position="119"/>
    </location>
</feature>
<evidence type="ECO:0000259" key="6">
    <source>
        <dbReference type="PROSITE" id="PS51006"/>
    </source>
</evidence>
<dbReference type="STRING" id="1034943.BN59_03160"/>
<dbReference type="OrthoDB" id="5516475at2"/>
<dbReference type="GO" id="GO:0006596">
    <property type="term" value="P:polyamine biosynthetic process"/>
    <property type="evidence" value="ECO:0007669"/>
    <property type="project" value="UniProtKB-UniRule"/>
</dbReference>
<dbReference type="PANTHER" id="PTHR43317:SF1">
    <property type="entry name" value="THERMOSPERMINE SYNTHASE ACAULIS5"/>
    <property type="match status" value="1"/>
</dbReference>
<protein>
    <submittedName>
        <fullName evidence="7">Spermidine synthase</fullName>
    </submittedName>
</protein>
<evidence type="ECO:0000313" key="7">
    <source>
        <dbReference type="EMBL" id="CDZ78846.1"/>
    </source>
</evidence>
<keyword evidence="2 4" id="KW-0808">Transferase</keyword>
<organism evidence="7 8">
    <name type="scientific">Legionella massiliensis</name>
    <dbReference type="NCBI Taxonomy" id="1034943"/>
    <lineage>
        <taxon>Bacteria</taxon>
        <taxon>Pseudomonadati</taxon>
        <taxon>Pseudomonadota</taxon>
        <taxon>Gammaproteobacteria</taxon>
        <taxon>Legionellales</taxon>
        <taxon>Legionellaceae</taxon>
        <taxon>Legionella</taxon>
    </lineage>
</organism>
<feature type="transmembrane region" description="Helical" evidence="5">
    <location>
        <begin position="37"/>
        <end position="55"/>
    </location>
</feature>
<keyword evidence="3 4" id="KW-0620">Polyamine biosynthesis</keyword>
<proteinExistence type="inferred from homology"/>
<feature type="transmembrane region" description="Helical" evidence="5">
    <location>
        <begin position="190"/>
        <end position="214"/>
    </location>
</feature>
<dbReference type="PROSITE" id="PS51006">
    <property type="entry name" value="PABS_2"/>
    <property type="match status" value="1"/>
</dbReference>
<evidence type="ECO:0000256" key="4">
    <source>
        <dbReference type="PROSITE-ProRule" id="PRU00354"/>
    </source>
</evidence>
<dbReference type="PANTHER" id="PTHR43317">
    <property type="entry name" value="THERMOSPERMINE SYNTHASE ACAULIS5"/>
    <property type="match status" value="1"/>
</dbReference>
<feature type="transmembrane region" description="Helical" evidence="5">
    <location>
        <begin position="166"/>
        <end position="183"/>
    </location>
</feature>
<keyword evidence="8" id="KW-1185">Reference proteome</keyword>
<reference evidence="7 8" key="1">
    <citation type="submission" date="2014-06" db="EMBL/GenBank/DDBJ databases">
        <authorList>
            <person name="Urmite Genomes Urmite Genomes"/>
        </authorList>
    </citation>
    <scope>NUCLEOTIDE SEQUENCE [LARGE SCALE GENOMIC DNA]</scope>
</reference>
<keyword evidence="5" id="KW-0472">Membrane</keyword>
<accession>A0A078L102</accession>
<sequence length="497" mass="55986">MIFLASLLSFLTGFLSLCTEILWIRIFSYSLQVRPHAFAFVLVYYLLGIAFGALIGKRFCDSRFNLWFVSGITLVTASFFDLLGPFIYSTYFAPPYPMNLAAFFIFISALLKAVIFPIAHFLGVSPSDKQLAKKISRVYVANIIGATLGPIFVTYILLVFFTTQQAVIVCAILTFALGGFCLLKQLRPIALGSLTMIMSLMFAGFLSLNANYLIAHLSYPLSTIKRIIENQYGIISIYGTKGGDTVFGGNVYDGSTNLDPVANTNKINRLLILPVLQEKPKRILMIGLSIGTWLKLATSFPSVEKIDVIEINPGYLQAIQDYPPQFAGINDPRVNLVIDDGRRWLRNHPDKIYDLIISNSTFHWRAYATNLLSIEFIELIRSHMSPNAVFTYNSTYSPDALKTAAIAFRHAYFYENFVVAADFDWRKKLTRPEAKTILAELKIDGKPLFPSDKQQVIDYYLNKPVKTLAEIEAIVHRPTEVITDLNLITEYRYGLIL</sequence>
<dbReference type="EMBL" id="CCSB01000004">
    <property type="protein sequence ID" value="CDZ78846.1"/>
    <property type="molecule type" value="Genomic_DNA"/>
</dbReference>
<keyword evidence="5" id="KW-0812">Transmembrane</keyword>
<keyword evidence="5" id="KW-1133">Transmembrane helix</keyword>
<dbReference type="SUPFAM" id="SSF53335">
    <property type="entry name" value="S-adenosyl-L-methionine-dependent methyltransferases"/>
    <property type="match status" value="1"/>
</dbReference>
<evidence type="ECO:0000256" key="2">
    <source>
        <dbReference type="ARBA" id="ARBA00022679"/>
    </source>
</evidence>
<dbReference type="GO" id="GO:0016740">
    <property type="term" value="F:transferase activity"/>
    <property type="evidence" value="ECO:0007669"/>
    <property type="project" value="UniProtKB-UniRule"/>
</dbReference>
<dbReference type="AlphaFoldDB" id="A0A078L102"/>
<dbReference type="InterPro" id="IPR030374">
    <property type="entry name" value="PABS"/>
</dbReference>
<dbReference type="Gene3D" id="3.40.50.150">
    <property type="entry name" value="Vaccinia Virus protein VP39"/>
    <property type="match status" value="1"/>
</dbReference>
<feature type="transmembrane region" description="Helical" evidence="5">
    <location>
        <begin position="67"/>
        <end position="88"/>
    </location>
</feature>
<comment type="similarity">
    <text evidence="1">Belongs to the spermidine/spermine synthase family.</text>
</comment>